<reference evidence="5 6" key="1">
    <citation type="submission" date="2013-11" db="EMBL/GenBank/DDBJ databases">
        <title>The Genome Sequence of Phytophthora parasitica P1976.</title>
        <authorList>
            <consortium name="The Broad Institute Genomics Platform"/>
            <person name="Russ C."/>
            <person name="Tyler B."/>
            <person name="Panabieres F."/>
            <person name="Shan W."/>
            <person name="Tripathy S."/>
            <person name="Grunwald N."/>
            <person name="Machado M."/>
            <person name="Johnson C.S."/>
            <person name="Walker B."/>
            <person name="Young S."/>
            <person name="Zeng Q."/>
            <person name="Gargeya S."/>
            <person name="Fitzgerald M."/>
            <person name="Haas B."/>
            <person name="Abouelleil A."/>
            <person name="Allen A.W."/>
            <person name="Alvarado L."/>
            <person name="Arachchi H.M."/>
            <person name="Berlin A.M."/>
            <person name="Chapman S.B."/>
            <person name="Gainer-Dewar J."/>
            <person name="Goldberg J."/>
            <person name="Griggs A."/>
            <person name="Gujja S."/>
            <person name="Hansen M."/>
            <person name="Howarth C."/>
            <person name="Imamovic A."/>
            <person name="Ireland A."/>
            <person name="Larimer J."/>
            <person name="McCowan C."/>
            <person name="Murphy C."/>
            <person name="Pearson M."/>
            <person name="Poon T.W."/>
            <person name="Priest M."/>
            <person name="Roberts A."/>
            <person name="Saif S."/>
            <person name="Shea T."/>
            <person name="Sisk P."/>
            <person name="Sykes S."/>
            <person name="Wortman J."/>
            <person name="Nusbaum C."/>
            <person name="Birren B."/>
        </authorList>
    </citation>
    <scope>NUCLEOTIDE SEQUENCE [LARGE SCALE GENOMIC DNA]</scope>
    <source>
        <strain evidence="5 6">P1976</strain>
    </source>
</reference>
<dbReference type="GO" id="GO:0046872">
    <property type="term" value="F:metal ion binding"/>
    <property type="evidence" value="ECO:0007669"/>
    <property type="project" value="UniProtKB-KW"/>
</dbReference>
<comment type="cofactor">
    <cofactor evidence="1">
        <name>a divalent metal cation</name>
        <dbReference type="ChEBI" id="CHEBI:60240"/>
    </cofactor>
</comment>
<organism evidence="5 6">
    <name type="scientific">Phytophthora nicotianae P1976</name>
    <dbReference type="NCBI Taxonomy" id="1317066"/>
    <lineage>
        <taxon>Eukaryota</taxon>
        <taxon>Sar</taxon>
        <taxon>Stramenopiles</taxon>
        <taxon>Oomycota</taxon>
        <taxon>Peronosporomycetes</taxon>
        <taxon>Peronosporales</taxon>
        <taxon>Peronosporaceae</taxon>
        <taxon>Phytophthora</taxon>
    </lineage>
</organism>
<feature type="compositionally biased region" description="Basic and acidic residues" evidence="3">
    <location>
        <begin position="266"/>
        <end position="275"/>
    </location>
</feature>
<feature type="domain" description="DDE Tnp4" evidence="4">
    <location>
        <begin position="81"/>
        <end position="225"/>
    </location>
</feature>
<proteinExistence type="predicted"/>
<evidence type="ECO:0000256" key="3">
    <source>
        <dbReference type="SAM" id="MobiDB-lite"/>
    </source>
</evidence>
<dbReference type="EMBL" id="ANJA01000697">
    <property type="protein sequence ID" value="ETO82446.1"/>
    <property type="molecule type" value="Genomic_DNA"/>
</dbReference>
<gene>
    <name evidence="5" type="ORF">F444_03414</name>
</gene>
<keyword evidence="2" id="KW-0479">Metal-binding</keyword>
<protein>
    <recommendedName>
        <fullName evidence="4">DDE Tnp4 domain-containing protein</fullName>
    </recommendedName>
</protein>
<name>A0A081AU85_PHYNI</name>
<dbReference type="AlphaFoldDB" id="A0A081AU85"/>
<comment type="caution">
    <text evidence="5">The sequence shown here is derived from an EMBL/GenBank/DDBJ whole genome shotgun (WGS) entry which is preliminary data.</text>
</comment>
<feature type="region of interest" description="Disordered" evidence="3">
    <location>
        <begin position="266"/>
        <end position="316"/>
    </location>
</feature>
<evidence type="ECO:0000313" key="6">
    <source>
        <dbReference type="Proteomes" id="UP000028582"/>
    </source>
</evidence>
<accession>A0A081AU85</accession>
<evidence type="ECO:0000256" key="1">
    <source>
        <dbReference type="ARBA" id="ARBA00001968"/>
    </source>
</evidence>
<dbReference type="Proteomes" id="UP000028582">
    <property type="component" value="Unassembled WGS sequence"/>
</dbReference>
<dbReference type="Pfam" id="PF13359">
    <property type="entry name" value="DDE_Tnp_4"/>
    <property type="match status" value="1"/>
</dbReference>
<sequence>MTLAVLKHCGSWDTASSMFGIDPSPFQKMFGKFLALLETFLYQTFVIDGEKRHTMKKMTLSSNTFENFPCAWYATDLTFQQTNRPAGGFQQVKKYYSGKHHLHGFKVEVSVIPAGIAINCTNREPEATADVTIFCDNKEFHLGAMRKAPNELELNDSGPSAEQYKTDWAVLVDKGYQGLAREYMAIQPTKKARNSPPLSYDVLRENDRISHDRVVVENYFGRLKTVVVVVVVVVVGGGREDGDSFLRYEERLRQIGAGIEAEKKRKREEYRDSRRARLQLGTSTRTRPRASPSISPRFSISRNLAGSPCSTTYGSP</sequence>
<evidence type="ECO:0000259" key="4">
    <source>
        <dbReference type="Pfam" id="PF13359"/>
    </source>
</evidence>
<evidence type="ECO:0000313" key="5">
    <source>
        <dbReference type="EMBL" id="ETO82446.1"/>
    </source>
</evidence>
<dbReference type="InterPro" id="IPR027806">
    <property type="entry name" value="HARBI1_dom"/>
</dbReference>
<evidence type="ECO:0000256" key="2">
    <source>
        <dbReference type="ARBA" id="ARBA00022723"/>
    </source>
</evidence>
<feature type="compositionally biased region" description="Low complexity" evidence="3">
    <location>
        <begin position="282"/>
        <end position="302"/>
    </location>
</feature>